<reference evidence="2" key="1">
    <citation type="submission" date="2020-05" db="EMBL/GenBank/DDBJ databases">
        <title>The first insight into the ecology of ammonia-tolerant syntrophic propionate oxidizing bacteria.</title>
        <authorList>
            <person name="Singh A."/>
            <person name="Schnurer A."/>
            <person name="Westerholm M."/>
        </authorList>
    </citation>
    <scope>NUCLEOTIDE SEQUENCE</scope>
    <source>
        <strain evidence="2">MAG54</strain>
    </source>
</reference>
<evidence type="ECO:0000313" key="3">
    <source>
        <dbReference type="Proteomes" id="UP000737555"/>
    </source>
</evidence>
<dbReference type="Pfam" id="PF09587">
    <property type="entry name" value="PGA_cap"/>
    <property type="match status" value="1"/>
</dbReference>
<organism evidence="2 3">
    <name type="scientific">Methanoculleus bourgensis</name>
    <dbReference type="NCBI Taxonomy" id="83986"/>
    <lineage>
        <taxon>Archaea</taxon>
        <taxon>Methanobacteriati</taxon>
        <taxon>Methanobacteriota</taxon>
        <taxon>Stenosarchaea group</taxon>
        <taxon>Methanomicrobia</taxon>
        <taxon>Methanomicrobiales</taxon>
        <taxon>Methanomicrobiaceae</taxon>
        <taxon>Methanoculleus</taxon>
    </lineage>
</organism>
<dbReference type="Gene3D" id="3.60.21.10">
    <property type="match status" value="1"/>
</dbReference>
<evidence type="ECO:0000313" key="2">
    <source>
        <dbReference type="EMBL" id="NQS78388.1"/>
    </source>
</evidence>
<sequence length="369" mass="40477">MGRLRLMAAGDIWLQTGGGRHPFGEVGHILRDKDLLFGNLETTLSKTGERARKHHVLSSPPDTARYLVDAGFDILSVANNHSTDLGAEGLRNTLHALESRGILPIGASASPDRRGPVILERNGVTIGFAGYTTGRIAVSGDARVNRLVEEEVLSDIEALAGRCDHIAISLHWGTEMACYPSPRQIGLAHRLIDAGATLILGHHPHTMQAVERYRGGLIAYSLGMFQFDPHWPHNLSPVGFILSVDLQKGGVIGEFEVIPIIVDDDFVPRPGEGTEGENIRAFITGISRPVAEGGITWARWFEEIAPAYMKMNLESYRYRICRDGPLPLLEMGVWLCTPFCLKCYTGLIRRSLRPVLLWGRRAPGKDPGG</sequence>
<protein>
    <submittedName>
        <fullName evidence="2">CapA family protein</fullName>
    </submittedName>
</protein>
<evidence type="ECO:0000256" key="1">
    <source>
        <dbReference type="ARBA" id="ARBA00005662"/>
    </source>
</evidence>
<dbReference type="PANTHER" id="PTHR33393">
    <property type="entry name" value="POLYGLUTAMINE SYNTHESIS ACCESSORY PROTEIN RV0574C-RELATED"/>
    <property type="match status" value="1"/>
</dbReference>
<dbReference type="PANTHER" id="PTHR33393:SF11">
    <property type="entry name" value="POLYGLUTAMINE SYNTHESIS ACCESSORY PROTEIN RV0574C-RELATED"/>
    <property type="match status" value="1"/>
</dbReference>
<comment type="caution">
    <text evidence="2">The sequence shown here is derived from an EMBL/GenBank/DDBJ whole genome shotgun (WGS) entry which is preliminary data.</text>
</comment>
<dbReference type="SUPFAM" id="SSF56300">
    <property type="entry name" value="Metallo-dependent phosphatases"/>
    <property type="match status" value="1"/>
</dbReference>
<gene>
    <name evidence="2" type="ORF">HQQ74_06750</name>
</gene>
<dbReference type="RefSeq" id="WP_074175918.1">
    <property type="nucleotide sequence ID" value="NZ_JAHAVR010000002.1"/>
</dbReference>
<dbReference type="Proteomes" id="UP000737555">
    <property type="component" value="Unassembled WGS sequence"/>
</dbReference>
<dbReference type="InterPro" id="IPR019079">
    <property type="entry name" value="Capsule_synth_CapA"/>
</dbReference>
<dbReference type="EMBL" id="JABMJE010000083">
    <property type="protein sequence ID" value="NQS78388.1"/>
    <property type="molecule type" value="Genomic_DNA"/>
</dbReference>
<dbReference type="InterPro" id="IPR029052">
    <property type="entry name" value="Metallo-depent_PP-like"/>
</dbReference>
<dbReference type="SMART" id="SM00854">
    <property type="entry name" value="PGA_cap"/>
    <property type="match status" value="1"/>
</dbReference>
<accession>A0A7K4C596</accession>
<proteinExistence type="inferred from homology"/>
<dbReference type="AlphaFoldDB" id="A0A7K4C596"/>
<comment type="similarity">
    <text evidence="1">Belongs to the CapA family.</text>
</comment>
<dbReference type="InterPro" id="IPR052169">
    <property type="entry name" value="CW_Biosynth-Accessory"/>
</dbReference>
<dbReference type="CDD" id="cd07381">
    <property type="entry name" value="MPP_CapA"/>
    <property type="match status" value="1"/>
</dbReference>
<name>A0A7K4C596_9EURY</name>